<dbReference type="GO" id="GO:0008519">
    <property type="term" value="F:ammonium channel activity"/>
    <property type="evidence" value="ECO:0007669"/>
    <property type="project" value="InterPro"/>
</dbReference>
<dbReference type="PANTHER" id="PTHR11730">
    <property type="entry name" value="AMMONIUM TRANSPORTER"/>
    <property type="match status" value="1"/>
</dbReference>
<dbReference type="OrthoDB" id="9814202at2"/>
<evidence type="ECO:0000313" key="7">
    <source>
        <dbReference type="EMBL" id="OAV61252.1"/>
    </source>
</evidence>
<dbReference type="InterPro" id="IPR029020">
    <property type="entry name" value="Ammonium/urea_transptr"/>
</dbReference>
<dbReference type="SUPFAM" id="SSF111352">
    <property type="entry name" value="Ammonium transporter"/>
    <property type="match status" value="1"/>
</dbReference>
<reference evidence="7 8" key="1">
    <citation type="submission" date="2016-04" db="EMBL/GenBank/DDBJ databases">
        <title>First whole genome shotgun sequence of the bacterium Enteractinococcus sp. strain UASWS1574.</title>
        <authorList>
            <person name="Crovadore J."/>
            <person name="Chablais R."/>
            <person name="Lefort F."/>
        </authorList>
    </citation>
    <scope>NUCLEOTIDE SEQUENCE [LARGE SCALE GENOMIC DNA]</scope>
    <source>
        <strain evidence="7 8">UASWS1574</strain>
    </source>
</reference>
<evidence type="ECO:0000256" key="5">
    <source>
        <dbReference type="SAM" id="Phobius"/>
    </source>
</evidence>
<dbReference type="Pfam" id="PF00909">
    <property type="entry name" value="Ammonium_transp"/>
    <property type="match status" value="1"/>
</dbReference>
<feature type="domain" description="Ammonium transporter AmtB-like" evidence="6">
    <location>
        <begin position="38"/>
        <end position="347"/>
    </location>
</feature>
<keyword evidence="4 5" id="KW-0472">Membrane</keyword>
<accession>A0A1B7LZY4</accession>
<dbReference type="PRINTS" id="PR00342">
    <property type="entry name" value="RHESUSRHD"/>
</dbReference>
<dbReference type="Gene3D" id="1.10.3430.10">
    <property type="entry name" value="Ammonium transporter AmtB like domains"/>
    <property type="match status" value="1"/>
</dbReference>
<dbReference type="GO" id="GO:0097272">
    <property type="term" value="P:ammonium homeostasis"/>
    <property type="evidence" value="ECO:0007669"/>
    <property type="project" value="TreeGrafter"/>
</dbReference>
<comment type="subcellular location">
    <subcellularLocation>
        <location evidence="1">Membrane</location>
        <topology evidence="1">Multi-pass membrane protein</topology>
    </subcellularLocation>
</comment>
<feature type="transmembrane region" description="Helical" evidence="5">
    <location>
        <begin position="302"/>
        <end position="318"/>
    </location>
</feature>
<dbReference type="AlphaFoldDB" id="A0A1B7LZY4"/>
<sequence>MNLASLTLTNIQAATADVNDQVAELFQFHRGQDVFFMLMLVAFLMMFIRRYEWGVALATLLVFATSFPLYILAQTGIFGAELGIELIIGAAFAAITLVIAIGVFLGHISTISYILVGVLFVPSYIFIEWFLFTFLENVADAGGSILVHMFAAYWGLGVILGLRNKAVNQEPAATSVHSVSFVWLASMLLMVLWPSFVTALLPPEDIIPGMANTYLAMVASILVTYVILWALKRTIDPLVFTYAILAGGVAIGASVDLANPWQSWVIGLIAGAVSTLSFLFLDEWLRGKTGVWDTMGVHNLHGVPGIVGGLAPIVLGVAGGSQAIAVIGTLVIALILGAIVGLILRIMPRPTKMLDDAEAFPAEEMRATDPA</sequence>
<evidence type="ECO:0000256" key="4">
    <source>
        <dbReference type="ARBA" id="ARBA00023136"/>
    </source>
</evidence>
<keyword evidence="8" id="KW-1185">Reference proteome</keyword>
<evidence type="ECO:0000256" key="3">
    <source>
        <dbReference type="ARBA" id="ARBA00022989"/>
    </source>
</evidence>
<feature type="transmembrane region" description="Helical" evidence="5">
    <location>
        <begin position="141"/>
        <end position="162"/>
    </location>
</feature>
<feature type="transmembrane region" description="Helical" evidence="5">
    <location>
        <begin position="213"/>
        <end position="231"/>
    </location>
</feature>
<dbReference type="STRING" id="1837282.A6F49_09810"/>
<name>A0A1B7LZY4_9MICC</name>
<dbReference type="InterPro" id="IPR002229">
    <property type="entry name" value="RhesusRHD"/>
</dbReference>
<feature type="transmembrane region" description="Helical" evidence="5">
    <location>
        <begin position="261"/>
        <end position="281"/>
    </location>
</feature>
<keyword evidence="2 5" id="KW-0812">Transmembrane</keyword>
<feature type="transmembrane region" description="Helical" evidence="5">
    <location>
        <begin position="324"/>
        <end position="344"/>
    </location>
</feature>
<dbReference type="InterPro" id="IPR024041">
    <property type="entry name" value="NH4_transpt_AmtB-like_dom"/>
</dbReference>
<evidence type="ECO:0000313" key="8">
    <source>
        <dbReference type="Proteomes" id="UP000078292"/>
    </source>
</evidence>
<gene>
    <name evidence="7" type="ORF">A6F49_09810</name>
</gene>
<feature type="transmembrane region" description="Helical" evidence="5">
    <location>
        <begin position="86"/>
        <end position="106"/>
    </location>
</feature>
<feature type="transmembrane region" description="Helical" evidence="5">
    <location>
        <begin position="113"/>
        <end position="135"/>
    </location>
</feature>
<feature type="transmembrane region" description="Helical" evidence="5">
    <location>
        <begin position="55"/>
        <end position="80"/>
    </location>
</feature>
<evidence type="ECO:0000259" key="6">
    <source>
        <dbReference type="Pfam" id="PF00909"/>
    </source>
</evidence>
<comment type="caution">
    <text evidence="7">The sequence shown here is derived from an EMBL/GenBank/DDBJ whole genome shotgun (WGS) entry which is preliminary data.</text>
</comment>
<keyword evidence="3 5" id="KW-1133">Transmembrane helix</keyword>
<dbReference type="Proteomes" id="UP000078292">
    <property type="component" value="Unassembled WGS sequence"/>
</dbReference>
<evidence type="ECO:0000256" key="1">
    <source>
        <dbReference type="ARBA" id="ARBA00004141"/>
    </source>
</evidence>
<feature type="transmembrane region" description="Helical" evidence="5">
    <location>
        <begin position="32"/>
        <end position="48"/>
    </location>
</feature>
<dbReference type="PANTHER" id="PTHR11730:SF60">
    <property type="entry name" value="RH50, ISOFORM D"/>
    <property type="match status" value="1"/>
</dbReference>
<organism evidence="7 8">
    <name type="scientific">Enteractinococcus helveticum</name>
    <dbReference type="NCBI Taxonomy" id="1837282"/>
    <lineage>
        <taxon>Bacteria</taxon>
        <taxon>Bacillati</taxon>
        <taxon>Actinomycetota</taxon>
        <taxon>Actinomycetes</taxon>
        <taxon>Micrococcales</taxon>
        <taxon>Micrococcaceae</taxon>
    </lineage>
</organism>
<feature type="transmembrane region" description="Helical" evidence="5">
    <location>
        <begin position="174"/>
        <end position="193"/>
    </location>
</feature>
<evidence type="ECO:0000256" key="2">
    <source>
        <dbReference type="ARBA" id="ARBA00022692"/>
    </source>
</evidence>
<protein>
    <submittedName>
        <fullName evidence="7">Ammonium transporter</fullName>
    </submittedName>
</protein>
<dbReference type="GO" id="GO:0005886">
    <property type="term" value="C:plasma membrane"/>
    <property type="evidence" value="ECO:0007669"/>
    <property type="project" value="InterPro"/>
</dbReference>
<dbReference type="EMBL" id="LXEY01000017">
    <property type="protein sequence ID" value="OAV61252.1"/>
    <property type="molecule type" value="Genomic_DNA"/>
</dbReference>
<feature type="transmembrane region" description="Helical" evidence="5">
    <location>
        <begin position="238"/>
        <end position="255"/>
    </location>
</feature>
<proteinExistence type="predicted"/>